<sequence length="352" mass="39168">MSNQISRLTVPALEYVGMSLPIRNFSALKDITPGNLQVFANNDCSEPLSPGTLLSSLNMTGKSPLVIRYPLSNDNIVAHISFSRSSIGTIVGHTTGAWFVLRAETKENFDRLRNGDFCFVAAQNNKTISIDDVFTSNSLVDNIKSTNQNCSINFSVQLKGKKPTVTENLPDGVPLTPELQSCFVNTIDLTSCSFKYKFSNGAMARCYINPFMHTTVCHVVSSHPSLVLSVEQDFDGSRGYGNLDYVVFCYELAIPVTVAELEKMPQGLTQNIVQLHTVAEQLLGKRKREEPSYDFDECNTIYGIVTTGRVQFIRWTGTPDKPRSQAEMMKSKVEKTKDDSRDEVLEEFVLSK</sequence>
<feature type="region of interest" description="Disordered" evidence="1">
    <location>
        <begin position="319"/>
        <end position="338"/>
    </location>
</feature>
<keyword evidence="3" id="KW-1185">Reference proteome</keyword>
<name>A0A9N8ZYQ8_9GLOM</name>
<dbReference type="Proteomes" id="UP000789572">
    <property type="component" value="Unassembled WGS sequence"/>
</dbReference>
<comment type="caution">
    <text evidence="2">The sequence shown here is derived from an EMBL/GenBank/DDBJ whole genome shotgun (WGS) entry which is preliminary data.</text>
</comment>
<reference evidence="2" key="1">
    <citation type="submission" date="2021-06" db="EMBL/GenBank/DDBJ databases">
        <authorList>
            <person name="Kallberg Y."/>
            <person name="Tangrot J."/>
            <person name="Rosling A."/>
        </authorList>
    </citation>
    <scope>NUCLEOTIDE SEQUENCE</scope>
    <source>
        <strain evidence="2">IA702</strain>
    </source>
</reference>
<dbReference type="AlphaFoldDB" id="A0A9N8ZYQ8"/>
<feature type="compositionally biased region" description="Basic and acidic residues" evidence="1">
    <location>
        <begin position="320"/>
        <end position="338"/>
    </location>
</feature>
<proteinExistence type="predicted"/>
<evidence type="ECO:0000313" key="2">
    <source>
        <dbReference type="EMBL" id="CAG8512006.1"/>
    </source>
</evidence>
<dbReference type="OrthoDB" id="2367745at2759"/>
<gene>
    <name evidence="2" type="ORF">POCULU_LOCUS3121</name>
</gene>
<evidence type="ECO:0000313" key="3">
    <source>
        <dbReference type="Proteomes" id="UP000789572"/>
    </source>
</evidence>
<evidence type="ECO:0000256" key="1">
    <source>
        <dbReference type="SAM" id="MobiDB-lite"/>
    </source>
</evidence>
<dbReference type="EMBL" id="CAJVPJ010000325">
    <property type="protein sequence ID" value="CAG8512006.1"/>
    <property type="molecule type" value="Genomic_DNA"/>
</dbReference>
<accession>A0A9N8ZYQ8</accession>
<organism evidence="2 3">
    <name type="scientific">Paraglomus occultum</name>
    <dbReference type="NCBI Taxonomy" id="144539"/>
    <lineage>
        <taxon>Eukaryota</taxon>
        <taxon>Fungi</taxon>
        <taxon>Fungi incertae sedis</taxon>
        <taxon>Mucoromycota</taxon>
        <taxon>Glomeromycotina</taxon>
        <taxon>Glomeromycetes</taxon>
        <taxon>Paraglomerales</taxon>
        <taxon>Paraglomeraceae</taxon>
        <taxon>Paraglomus</taxon>
    </lineage>
</organism>
<feature type="non-terminal residue" evidence="2">
    <location>
        <position position="352"/>
    </location>
</feature>
<protein>
    <submittedName>
        <fullName evidence="2">7490_t:CDS:1</fullName>
    </submittedName>
</protein>